<dbReference type="GO" id="GO:0008840">
    <property type="term" value="F:4-hydroxy-tetrahydrodipicolinate synthase activity"/>
    <property type="evidence" value="ECO:0007669"/>
    <property type="project" value="TreeGrafter"/>
</dbReference>
<dbReference type="STRING" id="1365950.SAMN05428963_10949"/>
<dbReference type="RefSeq" id="WP_078708993.1">
    <property type="nucleotide sequence ID" value="NZ_FUXL01000009.1"/>
</dbReference>
<keyword evidence="2 3" id="KW-0456">Lyase</keyword>
<dbReference type="Gene3D" id="3.20.20.70">
    <property type="entry name" value="Aldolase class I"/>
    <property type="match status" value="1"/>
</dbReference>
<accession>A0A1T4S7P5</accession>
<dbReference type="PANTHER" id="PTHR12128">
    <property type="entry name" value="DIHYDRODIPICOLINATE SYNTHASE"/>
    <property type="match status" value="1"/>
</dbReference>
<comment type="similarity">
    <text evidence="1 3">Belongs to the DapA family.</text>
</comment>
<dbReference type="OrthoDB" id="9796205at2"/>
<evidence type="ECO:0000256" key="2">
    <source>
        <dbReference type="ARBA" id="ARBA00023239"/>
    </source>
</evidence>
<dbReference type="AlphaFoldDB" id="A0A1T4S7P5"/>
<evidence type="ECO:0000313" key="5">
    <source>
        <dbReference type="EMBL" id="SKA23928.1"/>
    </source>
</evidence>
<evidence type="ECO:0000256" key="1">
    <source>
        <dbReference type="ARBA" id="ARBA00007592"/>
    </source>
</evidence>
<dbReference type="Proteomes" id="UP000190135">
    <property type="component" value="Unassembled WGS sequence"/>
</dbReference>
<gene>
    <name evidence="5" type="ORF">SAMN05428963_10949</name>
</gene>
<dbReference type="PANTHER" id="PTHR12128:SF66">
    <property type="entry name" value="4-HYDROXY-2-OXOGLUTARATE ALDOLASE, MITOCHONDRIAL"/>
    <property type="match status" value="1"/>
</dbReference>
<dbReference type="InterPro" id="IPR002220">
    <property type="entry name" value="DapA-like"/>
</dbReference>
<dbReference type="PIRSF" id="PIRSF001365">
    <property type="entry name" value="DHDPS"/>
    <property type="match status" value="1"/>
</dbReference>
<feature type="active site" description="Schiff-base intermediate with substrate" evidence="4">
    <location>
        <position position="176"/>
    </location>
</feature>
<evidence type="ECO:0000256" key="3">
    <source>
        <dbReference type="PIRNR" id="PIRNR001365"/>
    </source>
</evidence>
<keyword evidence="6" id="KW-1185">Reference proteome</keyword>
<reference evidence="6" key="1">
    <citation type="submission" date="2017-02" db="EMBL/GenBank/DDBJ databases">
        <authorList>
            <person name="Varghese N."/>
            <person name="Submissions S."/>
        </authorList>
    </citation>
    <scope>NUCLEOTIDE SEQUENCE [LARGE SCALE GENOMIC DNA]</scope>
    <source>
        <strain evidence="6">USBA 369</strain>
    </source>
</reference>
<name>A0A1T4S7P5_9HYPH</name>
<dbReference type="CDD" id="cd00408">
    <property type="entry name" value="DHDPS-like"/>
    <property type="match status" value="1"/>
</dbReference>
<evidence type="ECO:0000313" key="6">
    <source>
        <dbReference type="Proteomes" id="UP000190135"/>
    </source>
</evidence>
<proteinExistence type="inferred from homology"/>
<dbReference type="Pfam" id="PF00701">
    <property type="entry name" value="DHDPS"/>
    <property type="match status" value="1"/>
</dbReference>
<sequence>MSNESQTPQDRHSGVWPVMLTPFTDEMEIDWASLERLIDWYIGAGVHGLFADCQSSEMFFLTDKESVELTRFVVDYTAGRVPVVASGHTAGAPSRQIEQLQAIAETGVDSVILISNRLATADESDAAALKRLIALTEKIPTSVGIGIYECPYPYKRLISDEMAKWCAQSGRYTFIKDTCCNLETLKRRAAIVEGTQLHIANANAQTLLDSLKAGVHGYSGVMANFHPELYVWLVENWQSQPEKAEILSHYLTTAALAESLDYPVCAKAFQKEIGNFTTDRCRTRPIGGYYANHFPTTIRQMIALGNEMKQLLSIG</sequence>
<organism evidence="5 6">
    <name type="scientific">Consotaella salsifontis</name>
    <dbReference type="NCBI Taxonomy" id="1365950"/>
    <lineage>
        <taxon>Bacteria</taxon>
        <taxon>Pseudomonadati</taxon>
        <taxon>Pseudomonadota</taxon>
        <taxon>Alphaproteobacteria</taxon>
        <taxon>Hyphomicrobiales</taxon>
        <taxon>Aurantimonadaceae</taxon>
        <taxon>Consotaella</taxon>
    </lineage>
</organism>
<feature type="active site" description="Proton donor/acceptor" evidence="4">
    <location>
        <position position="148"/>
    </location>
</feature>
<dbReference type="SUPFAM" id="SSF51569">
    <property type="entry name" value="Aldolase"/>
    <property type="match status" value="1"/>
</dbReference>
<dbReference type="EMBL" id="FUXL01000009">
    <property type="protein sequence ID" value="SKA23928.1"/>
    <property type="molecule type" value="Genomic_DNA"/>
</dbReference>
<evidence type="ECO:0000256" key="4">
    <source>
        <dbReference type="PIRSR" id="PIRSR001365-1"/>
    </source>
</evidence>
<protein>
    <submittedName>
        <fullName evidence="5">4-hydroxy-tetrahydrodipicolinate synthase</fullName>
    </submittedName>
</protein>
<dbReference type="InterPro" id="IPR013785">
    <property type="entry name" value="Aldolase_TIM"/>
</dbReference>
<dbReference type="SMART" id="SM01130">
    <property type="entry name" value="DHDPS"/>
    <property type="match status" value="1"/>
</dbReference>